<evidence type="ECO:0000256" key="6">
    <source>
        <dbReference type="ARBA" id="ARBA00022840"/>
    </source>
</evidence>
<keyword evidence="2" id="KW-0597">Phosphoprotein</keyword>
<feature type="compositionally biased region" description="Basic and acidic residues" evidence="8">
    <location>
        <begin position="824"/>
        <end position="834"/>
    </location>
</feature>
<dbReference type="GO" id="GO:0004674">
    <property type="term" value="F:protein serine/threonine kinase activity"/>
    <property type="evidence" value="ECO:0007669"/>
    <property type="project" value="UniProtKB-EC"/>
</dbReference>
<dbReference type="PANTHER" id="PTHR48006:SF52">
    <property type="entry name" value="PROTEIN KINASE DOMAIN-CONTAINING PROTEIN"/>
    <property type="match status" value="1"/>
</dbReference>
<dbReference type="Gene3D" id="2.60.120.430">
    <property type="entry name" value="Galactose-binding lectin"/>
    <property type="match status" value="2"/>
</dbReference>
<keyword evidence="9" id="KW-0812">Transmembrane</keyword>
<evidence type="ECO:0000256" key="7">
    <source>
        <dbReference type="ARBA" id="ARBA00023180"/>
    </source>
</evidence>
<evidence type="ECO:0000256" key="3">
    <source>
        <dbReference type="ARBA" id="ARBA00022679"/>
    </source>
</evidence>
<dbReference type="Proteomes" id="UP000554482">
    <property type="component" value="Unassembled WGS sequence"/>
</dbReference>
<gene>
    <name evidence="11" type="ORF">FRX31_016201</name>
</gene>
<dbReference type="InterPro" id="IPR051824">
    <property type="entry name" value="LRR_Rcpt-Like_S/T_Kinase"/>
</dbReference>
<keyword evidence="9" id="KW-1133">Transmembrane helix</keyword>
<evidence type="ECO:0000256" key="4">
    <source>
        <dbReference type="ARBA" id="ARBA00022729"/>
    </source>
</evidence>
<keyword evidence="6" id="KW-0067">ATP-binding</keyword>
<evidence type="ECO:0000256" key="5">
    <source>
        <dbReference type="ARBA" id="ARBA00022741"/>
    </source>
</evidence>
<reference evidence="11 12" key="1">
    <citation type="submission" date="2020-06" db="EMBL/GenBank/DDBJ databases">
        <title>Transcriptomic and genomic resources for Thalictrum thalictroides and T. hernandezii: Facilitating candidate gene discovery in an emerging model plant lineage.</title>
        <authorList>
            <person name="Arias T."/>
            <person name="Riano-Pachon D.M."/>
            <person name="Di Stilio V.S."/>
        </authorList>
    </citation>
    <scope>NUCLEOTIDE SEQUENCE [LARGE SCALE GENOMIC DNA]</scope>
    <source>
        <strain evidence="12">cv. WT478/WT964</strain>
        <tissue evidence="11">Leaves</tissue>
    </source>
</reference>
<dbReference type="EMBL" id="JABWDY010019014">
    <property type="protein sequence ID" value="KAF5194211.1"/>
    <property type="molecule type" value="Genomic_DNA"/>
</dbReference>
<dbReference type="PROSITE" id="PS51450">
    <property type="entry name" value="LRR"/>
    <property type="match status" value="1"/>
</dbReference>
<dbReference type="Pfam" id="PF11721">
    <property type="entry name" value="Malectin"/>
    <property type="match status" value="2"/>
</dbReference>
<evidence type="ECO:0000256" key="8">
    <source>
        <dbReference type="SAM" id="MobiDB-lite"/>
    </source>
</evidence>
<dbReference type="FunFam" id="3.80.10.10:FF:000452">
    <property type="entry name" value="Probable LRR receptor-like serine/threonine-protein kinase RFK1"/>
    <property type="match status" value="1"/>
</dbReference>
<dbReference type="PANTHER" id="PTHR48006">
    <property type="entry name" value="LEUCINE-RICH REPEAT-CONTAINING PROTEIN DDB_G0281931-RELATED"/>
    <property type="match status" value="1"/>
</dbReference>
<dbReference type="Gene3D" id="3.80.10.10">
    <property type="entry name" value="Ribonuclease Inhibitor"/>
    <property type="match status" value="1"/>
</dbReference>
<keyword evidence="11" id="KW-0418">Kinase</keyword>
<keyword evidence="5" id="KW-0547">Nucleotide-binding</keyword>
<feature type="domain" description="Malectin" evidence="10">
    <location>
        <begin position="549"/>
        <end position="690"/>
    </location>
</feature>
<dbReference type="GO" id="GO:0005524">
    <property type="term" value="F:ATP binding"/>
    <property type="evidence" value="ECO:0007669"/>
    <property type="project" value="UniProtKB-KW"/>
</dbReference>
<dbReference type="InterPro" id="IPR001611">
    <property type="entry name" value="Leu-rich_rpt"/>
</dbReference>
<evidence type="ECO:0000256" key="9">
    <source>
        <dbReference type="SAM" id="Phobius"/>
    </source>
</evidence>
<dbReference type="InterPro" id="IPR032675">
    <property type="entry name" value="LRR_dom_sf"/>
</dbReference>
<feature type="domain" description="Malectin" evidence="10">
    <location>
        <begin position="22"/>
        <end position="123"/>
    </location>
</feature>
<evidence type="ECO:0000259" key="10">
    <source>
        <dbReference type="Pfam" id="PF11721"/>
    </source>
</evidence>
<dbReference type="OrthoDB" id="1938112at2759"/>
<feature type="transmembrane region" description="Helical" evidence="9">
    <location>
        <begin position="707"/>
        <end position="729"/>
    </location>
</feature>
<keyword evidence="12" id="KW-1185">Reference proteome</keyword>
<comment type="caution">
    <text evidence="11">The sequence shown here is derived from an EMBL/GenBank/DDBJ whole genome shotgun (WGS) entry which is preliminary data.</text>
</comment>
<evidence type="ECO:0000313" key="12">
    <source>
        <dbReference type="Proteomes" id="UP000554482"/>
    </source>
</evidence>
<feature type="compositionally biased region" description="Polar residues" evidence="8">
    <location>
        <begin position="804"/>
        <end position="815"/>
    </location>
</feature>
<organism evidence="11 12">
    <name type="scientific">Thalictrum thalictroides</name>
    <name type="common">Rue-anemone</name>
    <name type="synonym">Anemone thalictroides</name>
    <dbReference type="NCBI Taxonomy" id="46969"/>
    <lineage>
        <taxon>Eukaryota</taxon>
        <taxon>Viridiplantae</taxon>
        <taxon>Streptophyta</taxon>
        <taxon>Embryophyta</taxon>
        <taxon>Tracheophyta</taxon>
        <taxon>Spermatophyta</taxon>
        <taxon>Magnoliopsida</taxon>
        <taxon>Ranunculales</taxon>
        <taxon>Ranunculaceae</taxon>
        <taxon>Thalictroideae</taxon>
        <taxon>Thalictrum</taxon>
    </lineage>
</organism>
<evidence type="ECO:0000313" key="11">
    <source>
        <dbReference type="EMBL" id="KAF5194211.1"/>
    </source>
</evidence>
<keyword evidence="9" id="KW-0472">Membrane</keyword>
<feature type="transmembrane region" description="Helical" evidence="9">
    <location>
        <begin position="135"/>
        <end position="160"/>
    </location>
</feature>
<sequence>MYEDDVDPASPSKFSLSRYNWAYSSTGHFMDDGRNDVYVATNTSRLTMNDSQLYTSARLSPQSLTYYGFCLLNGNYTVSLHFAEILFTNDNTTASLGRRVFDIYIQGKLVWKDFNIVDEAGGVDFIPPSEDGKKISLVLVVGIVAAVLSFILIVLGVLWWKGCFGRKNQIDEDLRGLDLQTGSFTLRQIKAATNNFDAENKIGEGGFGYFFVLFVSGATLLPADEVEALKEVANTLGKKNWNFSVDPCSGDYGWEERPPPPKGPENTVSCNCSYANNTICHVVSIVLKSQNLPGILPPELVKLPYLQQIDLTRNYLNGTIPKEWGSLPLVNISLIGNRLTGRLPIELANITTLKSFTMEYNQVSGVLPPELGNMVSIERIAIQASGLEGPIPSGISLLTKLSDMRISDIKATGAAFPPLSNMKNMKTLVLRSCNITGVIPSYLGEMTKLKNLDLSFNKLTGQIPSNFGLIAADFIYLTGNALTGPVPEGMLKKGDHVDLSYNNLTLGNSGSPICQQGNVNLFGSSTLGKNSTGVIPCLRSFKCPPKSYSFHINCGGKEVIANGSTTYEDDTDPGGASKFFLSRYNWAYSSTGNFMDDDLDNDIYIATNISRLTMNDSRLYMNARLSPQSLTYYGFCLLNGNYTVNLHFAEIMFTNDKTFYSLGRRLFDIYIQGELVWKDFNIEDEAGGADFTPPSEGRKKSKTLSPAIVVGIVLAVLSLIIILLGLLWWKGCFGQKYQIDEDPTQRPSMSSVVSMLEGQTAAQKFVSDPNISKDDSKVKGVKNHYELVQDESLNDIQNSQSMSIDVPWTGSSTSAIDLYPPDSEYWKNRDQSSP</sequence>
<keyword evidence="3" id="KW-0808">Transferase</keyword>
<dbReference type="Gene3D" id="3.30.200.20">
    <property type="entry name" value="Phosphorylase Kinase, domain 1"/>
    <property type="match status" value="1"/>
</dbReference>
<proteinExistence type="predicted"/>
<keyword evidence="7" id="KW-0325">Glycoprotein</keyword>
<accession>A0A7J6WA82</accession>
<keyword evidence="4" id="KW-0732">Signal</keyword>
<feature type="region of interest" description="Disordered" evidence="8">
    <location>
        <begin position="804"/>
        <end position="834"/>
    </location>
</feature>
<dbReference type="SUPFAM" id="SSF52058">
    <property type="entry name" value="L domain-like"/>
    <property type="match status" value="1"/>
</dbReference>
<keyword evidence="11" id="KW-0675">Receptor</keyword>
<dbReference type="AlphaFoldDB" id="A0A7J6WA82"/>
<name>A0A7J6WA82_THATH</name>
<protein>
    <recommendedName>
        <fullName evidence="1">non-specific serine/threonine protein kinase</fullName>
        <ecNumber evidence="1">2.7.11.1</ecNumber>
    </recommendedName>
</protein>
<dbReference type="EC" id="2.7.11.1" evidence="1"/>
<evidence type="ECO:0000256" key="2">
    <source>
        <dbReference type="ARBA" id="ARBA00022553"/>
    </source>
</evidence>
<dbReference type="InterPro" id="IPR021720">
    <property type="entry name" value="Malectin_dom"/>
</dbReference>
<dbReference type="Pfam" id="PF00560">
    <property type="entry name" value="LRR_1"/>
    <property type="match status" value="2"/>
</dbReference>
<evidence type="ECO:0000256" key="1">
    <source>
        <dbReference type="ARBA" id="ARBA00012513"/>
    </source>
</evidence>